<keyword evidence="4" id="KW-1185">Reference proteome</keyword>
<dbReference type="PANTHER" id="PTHR10039:SF17">
    <property type="entry name" value="FUNGAL STAND N-TERMINAL GOODBYE DOMAIN-CONTAINING PROTEIN-RELATED"/>
    <property type="match status" value="1"/>
</dbReference>
<dbReference type="Proteomes" id="UP000653565">
    <property type="component" value="Unassembled WGS sequence"/>
</dbReference>
<reference evidence="3" key="2">
    <citation type="submission" date="2020-04" db="EMBL/GenBank/DDBJ databases">
        <authorList>
            <person name="Santos R.A.C."/>
            <person name="Steenwyk J.L."/>
            <person name="Rivero-Menendez O."/>
            <person name="Mead M.E."/>
            <person name="Silva L.P."/>
            <person name="Bastos R.W."/>
            <person name="Alastruey-Izquierdo A."/>
            <person name="Goldman G.H."/>
            <person name="Rokas A."/>
        </authorList>
    </citation>
    <scope>NUCLEOTIDE SEQUENCE</scope>
    <source>
        <strain evidence="3">CNM-CM6805</strain>
    </source>
</reference>
<name>A0A8H4GS04_9EURO</name>
<dbReference type="Gene3D" id="3.40.50.300">
    <property type="entry name" value="P-loop containing nucleotide triphosphate hydrolases"/>
    <property type="match status" value="1"/>
</dbReference>
<evidence type="ECO:0000313" key="4">
    <source>
        <dbReference type="Proteomes" id="UP000653565"/>
    </source>
</evidence>
<evidence type="ECO:0000256" key="1">
    <source>
        <dbReference type="ARBA" id="ARBA00022737"/>
    </source>
</evidence>
<proteinExistence type="predicted"/>
<dbReference type="EMBL" id="JAAAPX010000188">
    <property type="protein sequence ID" value="KAF4227322.1"/>
    <property type="molecule type" value="Genomic_DNA"/>
</dbReference>
<dbReference type="SUPFAM" id="SSF52540">
    <property type="entry name" value="P-loop containing nucleoside triphosphate hydrolases"/>
    <property type="match status" value="1"/>
</dbReference>
<dbReference type="AlphaFoldDB" id="A0A8H4GS04"/>
<keyword evidence="1" id="KW-0677">Repeat</keyword>
<dbReference type="PANTHER" id="PTHR10039">
    <property type="entry name" value="AMELOGENIN"/>
    <property type="match status" value="1"/>
</dbReference>
<protein>
    <recommendedName>
        <fullName evidence="2">NACHT domain-containing protein</fullName>
    </recommendedName>
</protein>
<dbReference type="InterPro" id="IPR056884">
    <property type="entry name" value="NPHP3-like_N"/>
</dbReference>
<dbReference type="Pfam" id="PF24883">
    <property type="entry name" value="NPHP3_N"/>
    <property type="match status" value="1"/>
</dbReference>
<dbReference type="PROSITE" id="PS50837">
    <property type="entry name" value="NACHT"/>
    <property type="match status" value="1"/>
</dbReference>
<dbReference type="InterPro" id="IPR007111">
    <property type="entry name" value="NACHT_NTPase"/>
</dbReference>
<sequence length="726" mass="79401">MALHTTFHNPGKAAIQTGQLTNLGTLNINLLDDHLKQLPYAAQAVFNHIDQENDLTCLQGTRVEILEEIYKWADDQNERCIFWLSGLAGTGKSTIARTVARRLYENRTLGASFFFSRGSGDVGTTNKFVTTIALQLAATSYSLQKFIGEAVQRQRNIADQSLPDQWRHLVLDPLAKVDGDPSHSSYIIIVDALDECEGSGNIGTIIQLLAEARTLKAARLRLLITSRPGFPIQQGFRGLPTDNYRVCALHDVSPDTVNRDLYVFLKTKFKLFAKDRYLGSDWPGEAVIARLVQKANGLFIWAATACRFICEDDLLSSQRLSDILRNNSTSFGPEEELNNIYLTVLTHALSSALSAKEKSFVYGLVRLILGSVVTLFSPLPVSSLSALLHNTEESEINGVLKHLHAIIDVPTDKYHALCLHHPSFCDFLLNQERCTEQNLHVGEKQAHTILTGCCIHLMSQTLMRPGVCGRNDPGVHVTDVEKNEVEQNLPPEVQYACLYWVQHLQRSGAQIHKDDQVHVFLQKHLLFWLEALCWMERLPEGILAICSLETIALTLQGHSSAVGSIVFSPDGKLLENAVSTYEQAPPVPVGHSAIHTATPPPGHCIAPPRPPPPSGADDRGIIPLVSSCCLRSSQSRSPDPPAWLRNRRAPVGIGSLLTTIHALESLSRTLGDPPRRRGPRRMVLAGILPPAPNAVSAGPTGPTAAAGDVLPCQLPAAAAGCNPNQS</sequence>
<evidence type="ECO:0000313" key="3">
    <source>
        <dbReference type="EMBL" id="KAF4227322.1"/>
    </source>
</evidence>
<gene>
    <name evidence="3" type="ORF">CNMCM6805_003133</name>
</gene>
<accession>A0A8H4GS04</accession>
<reference evidence="3" key="1">
    <citation type="journal article" date="2020" name="bioRxiv">
        <title>Genomic and phenotypic heterogeneity of clinical isolates of the human pathogens Aspergillus fumigatus, Aspergillus lentulus and Aspergillus fumigatiaffinis.</title>
        <authorList>
            <person name="dos Santos R.A.C."/>
            <person name="Steenwyk J.L."/>
            <person name="Rivero-Menendez O."/>
            <person name="Mead M.E."/>
            <person name="Silva L.P."/>
            <person name="Bastos R.W."/>
            <person name="Alastruey-Izquierdo A."/>
            <person name="Goldman G.H."/>
            <person name="Rokas A."/>
        </authorList>
    </citation>
    <scope>NUCLEOTIDE SEQUENCE</scope>
    <source>
        <strain evidence="3">CNM-CM6805</strain>
    </source>
</reference>
<evidence type="ECO:0000259" key="2">
    <source>
        <dbReference type="PROSITE" id="PS50837"/>
    </source>
</evidence>
<feature type="domain" description="NACHT" evidence="2">
    <location>
        <begin position="80"/>
        <end position="229"/>
    </location>
</feature>
<organism evidence="3 4">
    <name type="scientific">Aspergillus fumigatiaffinis</name>
    <dbReference type="NCBI Taxonomy" id="340414"/>
    <lineage>
        <taxon>Eukaryota</taxon>
        <taxon>Fungi</taxon>
        <taxon>Dikarya</taxon>
        <taxon>Ascomycota</taxon>
        <taxon>Pezizomycotina</taxon>
        <taxon>Eurotiomycetes</taxon>
        <taxon>Eurotiomycetidae</taxon>
        <taxon>Eurotiales</taxon>
        <taxon>Aspergillaceae</taxon>
        <taxon>Aspergillus</taxon>
        <taxon>Aspergillus subgen. Fumigati</taxon>
    </lineage>
</organism>
<dbReference type="InterPro" id="IPR027417">
    <property type="entry name" value="P-loop_NTPase"/>
</dbReference>
<comment type="caution">
    <text evidence="3">The sequence shown here is derived from an EMBL/GenBank/DDBJ whole genome shotgun (WGS) entry which is preliminary data.</text>
</comment>